<comment type="cofactor">
    <cofactor evidence="16 17">
        <name>FMN</name>
        <dbReference type="ChEBI" id="CHEBI:58210"/>
    </cofactor>
</comment>
<dbReference type="HAMAP" id="MF_00427">
    <property type="entry name" value="NqrC"/>
    <property type="match status" value="1"/>
</dbReference>
<dbReference type="Proteomes" id="UP000051934">
    <property type="component" value="Unassembled WGS sequence"/>
</dbReference>
<evidence type="ECO:0000256" key="3">
    <source>
        <dbReference type="ARBA" id="ARBA00022519"/>
    </source>
</evidence>
<feature type="transmembrane region" description="Helical" evidence="16">
    <location>
        <begin position="12"/>
        <end position="32"/>
    </location>
</feature>
<evidence type="ECO:0000256" key="6">
    <source>
        <dbReference type="ARBA" id="ARBA00022643"/>
    </source>
</evidence>
<dbReference type="GO" id="GO:0005886">
    <property type="term" value="C:plasma membrane"/>
    <property type="evidence" value="ECO:0007669"/>
    <property type="project" value="UniProtKB-SubCell"/>
</dbReference>
<dbReference type="PANTHER" id="PTHR37838:SF1">
    <property type="entry name" value="NA(+)-TRANSLOCATING NADH-QUINONE REDUCTASE SUBUNIT C"/>
    <property type="match status" value="1"/>
</dbReference>
<keyword evidence="11 16" id="KW-0915">Sodium</keyword>
<keyword evidence="7 16" id="KW-0812">Transmembrane</keyword>
<dbReference type="EC" id="7.2.1.1" evidence="16 17"/>
<dbReference type="InterPro" id="IPR010204">
    <property type="entry name" value="NqrC"/>
</dbReference>
<protein>
    <recommendedName>
        <fullName evidence="16 17">Na(+)-translocating NADH-quinone reductase subunit C</fullName>
        <shortName evidence="16 17">Na(+)-NQR subunit C</shortName>
        <shortName evidence="16 17">Na(+)-translocating NQR subunit C</shortName>
        <ecNumber evidence="16 17">7.2.1.1</ecNumber>
    </recommendedName>
    <alternativeName>
        <fullName evidence="16 17">NQR complex subunit C</fullName>
    </alternativeName>
    <alternativeName>
        <fullName evidence="16 17">NQR-1 subunit C</fullName>
    </alternativeName>
</protein>
<keyword evidence="8 16" id="KW-1278">Translocase</keyword>
<evidence type="ECO:0000256" key="13">
    <source>
        <dbReference type="ARBA" id="ARBA00023075"/>
    </source>
</evidence>
<keyword evidence="13 16" id="KW-0830">Ubiquinone</keyword>
<evidence type="ECO:0000256" key="16">
    <source>
        <dbReference type="HAMAP-Rule" id="MF_00427"/>
    </source>
</evidence>
<evidence type="ECO:0000313" key="19">
    <source>
        <dbReference type="EMBL" id="KRO73168.1"/>
    </source>
</evidence>
<feature type="modified residue" description="FMN phosphoryl threonine" evidence="16">
    <location>
        <position position="234"/>
    </location>
</feature>
<comment type="caution">
    <text evidence="19">The sequence shown here is derived from an EMBL/GenBank/DDBJ whole genome shotgun (WGS) entry which is preliminary data.</text>
</comment>
<feature type="domain" description="FMN-binding" evidence="18">
    <location>
        <begin position="155"/>
        <end position="251"/>
    </location>
</feature>
<keyword evidence="15 16" id="KW-0739">Sodium transport</keyword>
<keyword evidence="4 16" id="KW-0597">Phosphoprotein</keyword>
<comment type="function">
    <text evidence="16">NQR complex catalyzes the reduction of ubiquinone-1 to ubiquinol by two successive reactions, coupled with the transport of Na(+) ions from the cytoplasm to the periplasm. NqrA to NqrE are probably involved in the second step, the conversion of ubisemiquinone to ubiquinol.</text>
</comment>
<evidence type="ECO:0000256" key="12">
    <source>
        <dbReference type="ARBA" id="ARBA00023065"/>
    </source>
</evidence>
<evidence type="ECO:0000256" key="11">
    <source>
        <dbReference type="ARBA" id="ARBA00023053"/>
    </source>
</evidence>
<comment type="catalytic activity">
    <reaction evidence="16 17">
        <text>a ubiquinone + n Na(+)(in) + NADH + H(+) = a ubiquinol + n Na(+)(out) + NAD(+)</text>
        <dbReference type="Rhea" id="RHEA:47748"/>
        <dbReference type="Rhea" id="RHEA-COMP:9565"/>
        <dbReference type="Rhea" id="RHEA-COMP:9566"/>
        <dbReference type="ChEBI" id="CHEBI:15378"/>
        <dbReference type="ChEBI" id="CHEBI:16389"/>
        <dbReference type="ChEBI" id="CHEBI:17976"/>
        <dbReference type="ChEBI" id="CHEBI:29101"/>
        <dbReference type="ChEBI" id="CHEBI:57540"/>
        <dbReference type="ChEBI" id="CHEBI:57945"/>
        <dbReference type="EC" id="7.2.1.1"/>
    </reaction>
</comment>
<keyword evidence="2 16" id="KW-1003">Cell membrane</keyword>
<dbReference type="GO" id="GO:0010181">
    <property type="term" value="F:FMN binding"/>
    <property type="evidence" value="ECO:0007669"/>
    <property type="project" value="UniProtKB-UniRule"/>
</dbReference>
<evidence type="ECO:0000256" key="4">
    <source>
        <dbReference type="ARBA" id="ARBA00022553"/>
    </source>
</evidence>
<dbReference type="PANTHER" id="PTHR37838">
    <property type="entry name" value="NA(+)-TRANSLOCATING NADH-QUINONE REDUCTASE SUBUNIT C"/>
    <property type="match status" value="1"/>
</dbReference>
<keyword evidence="9 16" id="KW-1133">Transmembrane helix</keyword>
<evidence type="ECO:0000256" key="14">
    <source>
        <dbReference type="ARBA" id="ARBA00023136"/>
    </source>
</evidence>
<keyword evidence="10 16" id="KW-0520">NAD</keyword>
<dbReference type="GO" id="GO:0016655">
    <property type="term" value="F:oxidoreductase activity, acting on NAD(P)H, quinone or similar compound as acceptor"/>
    <property type="evidence" value="ECO:0007669"/>
    <property type="project" value="UniProtKB-UniRule"/>
</dbReference>
<evidence type="ECO:0000256" key="15">
    <source>
        <dbReference type="ARBA" id="ARBA00023201"/>
    </source>
</evidence>
<evidence type="ECO:0000256" key="8">
    <source>
        <dbReference type="ARBA" id="ARBA00022967"/>
    </source>
</evidence>
<reference evidence="19 20" key="1">
    <citation type="submission" date="2015-10" db="EMBL/GenBank/DDBJ databases">
        <title>Metagenome-Assembled Genomes uncover a global brackish microbiome.</title>
        <authorList>
            <person name="Hugerth L.W."/>
            <person name="Larsson J."/>
            <person name="Alneberg J."/>
            <person name="Lindh M.V."/>
            <person name="Legrand C."/>
            <person name="Pinhassi J."/>
            <person name="Andersson A.F."/>
        </authorList>
    </citation>
    <scope>NUCLEOTIDE SEQUENCE [LARGE SCALE GENOMIC DNA]</scope>
    <source>
        <strain evidence="19">BACL4 MAG-120507-bin80</strain>
    </source>
</reference>
<evidence type="ECO:0000313" key="20">
    <source>
        <dbReference type="Proteomes" id="UP000051934"/>
    </source>
</evidence>
<dbReference type="NCBIfam" id="TIGR01938">
    <property type="entry name" value="nqrC"/>
    <property type="match status" value="1"/>
</dbReference>
<evidence type="ECO:0000259" key="18">
    <source>
        <dbReference type="SMART" id="SM00900"/>
    </source>
</evidence>
<dbReference type="NCBIfam" id="NF003749">
    <property type="entry name" value="PRK05346.1-5"/>
    <property type="match status" value="1"/>
</dbReference>
<evidence type="ECO:0000256" key="2">
    <source>
        <dbReference type="ARBA" id="ARBA00022475"/>
    </source>
</evidence>
<name>A0A0R2SJA3_9GAMM</name>
<comment type="subunit">
    <text evidence="16 17">Composed of six subunits; NqrA, NqrB, NqrC, NqrD, NqrE and NqrF.</text>
</comment>
<evidence type="ECO:0000256" key="1">
    <source>
        <dbReference type="ARBA" id="ARBA00022448"/>
    </source>
</evidence>
<keyword evidence="1 16" id="KW-0813">Transport</keyword>
<comment type="similarity">
    <text evidence="16 17">Belongs to the NqrC family.</text>
</comment>
<keyword evidence="12 16" id="KW-0406">Ion transport</keyword>
<evidence type="ECO:0000256" key="7">
    <source>
        <dbReference type="ARBA" id="ARBA00022692"/>
    </source>
</evidence>
<evidence type="ECO:0000256" key="5">
    <source>
        <dbReference type="ARBA" id="ARBA00022630"/>
    </source>
</evidence>
<dbReference type="SMART" id="SM00900">
    <property type="entry name" value="FMN_bind"/>
    <property type="match status" value="1"/>
</dbReference>
<organism evidence="19 20">
    <name type="scientific">OM182 bacterium BACL3 MAG-120507-bin80</name>
    <dbReference type="NCBI Taxonomy" id="1655577"/>
    <lineage>
        <taxon>Bacteria</taxon>
        <taxon>Pseudomonadati</taxon>
        <taxon>Pseudomonadota</taxon>
        <taxon>Gammaproteobacteria</taxon>
        <taxon>OMG group</taxon>
        <taxon>OM182 clade</taxon>
    </lineage>
</organism>
<keyword evidence="3" id="KW-0997">Cell inner membrane</keyword>
<accession>A0A0R2SJA3</accession>
<dbReference type="PIRSF" id="PIRSF009437">
    <property type="entry name" value="NQR-1_subunit_C"/>
    <property type="match status" value="1"/>
</dbReference>
<dbReference type="InterPro" id="IPR007329">
    <property type="entry name" value="FMN-bd"/>
</dbReference>
<keyword evidence="14 16" id="KW-0472">Membrane</keyword>
<gene>
    <name evidence="16" type="primary">nqrC</name>
    <name evidence="19" type="ORF">ABR69_09835</name>
</gene>
<proteinExistence type="inferred from homology"/>
<dbReference type="EMBL" id="LIBB01000022">
    <property type="protein sequence ID" value="KRO73168.1"/>
    <property type="molecule type" value="Genomic_DNA"/>
</dbReference>
<keyword evidence="5 16" id="KW-0285">Flavoprotein</keyword>
<dbReference type="Pfam" id="PF04205">
    <property type="entry name" value="FMN_bind"/>
    <property type="match status" value="1"/>
</dbReference>
<evidence type="ECO:0000256" key="10">
    <source>
        <dbReference type="ARBA" id="ARBA00023027"/>
    </source>
</evidence>
<dbReference type="AlphaFoldDB" id="A0A0R2SJA3"/>
<evidence type="ECO:0000256" key="9">
    <source>
        <dbReference type="ARBA" id="ARBA00022989"/>
    </source>
</evidence>
<evidence type="ECO:0000256" key="17">
    <source>
        <dbReference type="PIRNR" id="PIRNR009437"/>
    </source>
</evidence>
<comment type="caution">
    <text evidence="16">Lacks conserved residue(s) required for the propagation of feature annotation.</text>
</comment>
<dbReference type="GO" id="GO:0006814">
    <property type="term" value="P:sodium ion transport"/>
    <property type="evidence" value="ECO:0007669"/>
    <property type="project" value="UniProtKB-UniRule"/>
</dbReference>
<keyword evidence="6 16" id="KW-0288">FMN</keyword>
<sequence>MSSKDTVTKTLVVAFFLCVVCSILVSGTAVILKPMQDENRILDRNKNILSAAGLYDSAIHSDSEVAELFSRFTPRLVDINAGRFLEADEALALGIDIVNYDQRKVITDPALSEALTSEEDLADVKRRALYQMVYLMEGNSEDELDTIVLPVSGYGLWGILYGFMALEGDANTVKGLAFYELKETPGLGAEVRNPRWTALWPGKKVYAEDGGVGLTVVKGAGTGDYEIDGLSGATLTSRGVANLVQYWLGDDAFGPLLKQLGGMQNQAIAVLGND</sequence>
<comment type="subcellular location">
    <subcellularLocation>
        <location evidence="16">Cell membrane</location>
        <topology evidence="16">Single-pass membrane protein</topology>
    </subcellularLocation>
</comment>